<keyword evidence="12" id="KW-0961">Cell wall biogenesis/degradation</keyword>
<evidence type="ECO:0000256" key="10">
    <source>
        <dbReference type="ARBA" id="ARBA00023180"/>
    </source>
</evidence>
<comment type="similarity">
    <text evidence="2 16">Belongs to the glycosyl hydrolase 28 family.</text>
</comment>
<evidence type="ECO:0000256" key="1">
    <source>
        <dbReference type="ARBA" id="ARBA00004613"/>
    </source>
</evidence>
<evidence type="ECO:0000256" key="15">
    <source>
        <dbReference type="PROSITE-ProRule" id="PRU10052"/>
    </source>
</evidence>
<keyword evidence="7 16" id="KW-0378">Hydrolase</keyword>
<dbReference type="PANTHER" id="PTHR31884:SF13">
    <property type="entry name" value="ENDOPOLYGALACTURONASE B"/>
    <property type="match status" value="1"/>
</dbReference>
<dbReference type="AlphaFoldDB" id="A0A8H6R0G4"/>
<comment type="subcellular location">
    <subcellularLocation>
        <location evidence="1">Secreted</location>
    </subcellularLocation>
</comment>
<dbReference type="InterPro" id="IPR000743">
    <property type="entry name" value="Glyco_hydro_28"/>
</dbReference>
<evidence type="ECO:0000256" key="13">
    <source>
        <dbReference type="ARBA" id="ARBA00034074"/>
    </source>
</evidence>
<dbReference type="Pfam" id="PF00295">
    <property type="entry name" value="Glyco_hydro_28"/>
    <property type="match status" value="1"/>
</dbReference>
<dbReference type="Proteomes" id="UP000641853">
    <property type="component" value="Unassembled WGS sequence"/>
</dbReference>
<reference evidence="17" key="1">
    <citation type="submission" date="2020-06" db="EMBL/GenBank/DDBJ databases">
        <title>Draft genome sequences of strains closely related to Aspergillus parafelis and Aspergillus hiratsukae.</title>
        <authorList>
            <person name="Dos Santos R.A.C."/>
            <person name="Rivero-Menendez O."/>
            <person name="Steenwyk J.L."/>
            <person name="Mead M.E."/>
            <person name="Goldman G.H."/>
            <person name="Alastruey-Izquierdo A."/>
            <person name="Rokas A."/>
        </authorList>
    </citation>
    <scope>NUCLEOTIDE SEQUENCE</scope>
    <source>
        <strain evidence="17">CNM-CM7691</strain>
    </source>
</reference>
<keyword evidence="8" id="KW-0865">Zymogen</keyword>
<dbReference type="EMBL" id="JACBAG010001758">
    <property type="protein sequence ID" value="KAF7182844.1"/>
    <property type="molecule type" value="Genomic_DNA"/>
</dbReference>
<protein>
    <recommendedName>
        <fullName evidence="3">endo-polygalacturonase</fullName>
        <ecNumber evidence="3">3.2.1.15</ecNumber>
    </recommendedName>
</protein>
<dbReference type="InterPro" id="IPR050434">
    <property type="entry name" value="Glycosyl_hydrlase_28"/>
</dbReference>
<evidence type="ECO:0000256" key="8">
    <source>
        <dbReference type="ARBA" id="ARBA00023145"/>
    </source>
</evidence>
<gene>
    <name evidence="17" type="ORF">CNMCM7691_002588</name>
</gene>
<dbReference type="GO" id="GO:0045490">
    <property type="term" value="P:pectin catabolic process"/>
    <property type="evidence" value="ECO:0007669"/>
    <property type="project" value="TreeGrafter"/>
</dbReference>
<organism evidence="17 18">
    <name type="scientific">Aspergillus felis</name>
    <dbReference type="NCBI Taxonomy" id="1287682"/>
    <lineage>
        <taxon>Eukaryota</taxon>
        <taxon>Fungi</taxon>
        <taxon>Dikarya</taxon>
        <taxon>Ascomycota</taxon>
        <taxon>Pezizomycotina</taxon>
        <taxon>Eurotiomycetes</taxon>
        <taxon>Eurotiomycetidae</taxon>
        <taxon>Eurotiales</taxon>
        <taxon>Aspergillaceae</taxon>
        <taxon>Aspergillus</taxon>
        <taxon>Aspergillus subgen. Fumigati</taxon>
    </lineage>
</organism>
<keyword evidence="6" id="KW-0677">Repeat</keyword>
<dbReference type="InterPro" id="IPR012334">
    <property type="entry name" value="Pectin_lyas_fold"/>
</dbReference>
<keyword evidence="4" id="KW-0964">Secreted</keyword>
<evidence type="ECO:0000256" key="3">
    <source>
        <dbReference type="ARBA" id="ARBA00012736"/>
    </source>
</evidence>
<evidence type="ECO:0000256" key="12">
    <source>
        <dbReference type="ARBA" id="ARBA00023316"/>
    </source>
</evidence>
<dbReference type="PANTHER" id="PTHR31884">
    <property type="entry name" value="POLYGALACTURONASE"/>
    <property type="match status" value="1"/>
</dbReference>
<keyword evidence="10" id="KW-0325">Glycoprotein</keyword>
<dbReference type="SUPFAM" id="SSF51126">
    <property type="entry name" value="Pectin lyase-like"/>
    <property type="match status" value="1"/>
</dbReference>
<dbReference type="FunFam" id="2.160.20.10:FF:000002">
    <property type="entry name" value="Endopolygalacturonase D"/>
    <property type="match status" value="1"/>
</dbReference>
<dbReference type="Pfam" id="PF14269">
    <property type="entry name" value="Arylsulfotran_2"/>
    <property type="match status" value="1"/>
</dbReference>
<dbReference type="InterPro" id="IPR011050">
    <property type="entry name" value="Pectin_lyase_fold/virulence"/>
</dbReference>
<evidence type="ECO:0000256" key="2">
    <source>
        <dbReference type="ARBA" id="ARBA00008834"/>
    </source>
</evidence>
<keyword evidence="11 16" id="KW-0326">Glycosidase</keyword>
<evidence type="ECO:0000256" key="7">
    <source>
        <dbReference type="ARBA" id="ARBA00022801"/>
    </source>
</evidence>
<evidence type="ECO:0000256" key="6">
    <source>
        <dbReference type="ARBA" id="ARBA00022737"/>
    </source>
</evidence>
<evidence type="ECO:0000256" key="14">
    <source>
        <dbReference type="ARBA" id="ARBA00037707"/>
    </source>
</evidence>
<dbReference type="GO" id="GO:0005576">
    <property type="term" value="C:extracellular region"/>
    <property type="evidence" value="ECO:0007669"/>
    <property type="project" value="UniProtKB-SubCell"/>
</dbReference>
<dbReference type="InterPro" id="IPR039535">
    <property type="entry name" value="ASST-like"/>
</dbReference>
<sequence>MRSLRNKRRHSPRRSTGTDGFINKLKHLVWSGACLFRNENAFDFKPISIDGDYHLSFIHGSGYPDKWKGTASILQSTYGPDPAVNISKTLTAIDMHEFNIINEGRSALVITSERVVRKLSDLGFPELETTIIAKGFREIDLATGEVVFDWNSTDIPLNESSLSWDGSSNEEGWDYLHLNSVDKDANGDYLISARYADCIYKVSGQDGRILWRLGGKATTFKLDGFNFSKQHDARFHESSPSRTIITFLDNAGDGVSQTSKYSSGLVVMLDTAAAPMTATVVARYTRPDKGLSISRGNMQTLPNNNVLICWSDAGYHSEFTPSGECVLEAKFASDRFSTYRGYKFDFVGHPAEPPILKCFVYGVRPEASTTVCYVTWNGATEVASWRFFTMTNGAVGTVPKVDFETVFMIDRRITSVWAEAVDVHGRTLGHLAALGSLVAAAPAPSRVSDLTKRSSTCTFTAASQATASASGCSEIVLDNIEVPAGETLDLSGVDDGTTIVFEGTTTFGYEEWDGPLIRFGGKDITVKQNSGAVINGDGSRWWDGEGTNGGKTKPKFMYVHSLEDSTITGLSIKNTPVQAISVEATNVYLIDITIDNSDGDDNGGHNTDGFDISESTGVYIRGATVKNQDDCIAINSGENIEFSGGTCSGGHGLSIGSVGGRSDNTVKNVTITDSTVTDSANGVRIKTVYDATGSVSEVTYSNIKLSGITDYGIVIEQDYENGSPTGTPTTGVPITDLTIDGVTGTVESDAVEVYILCGDGSCSDWTWEGVDITGGETSSKCENVPSGASC</sequence>
<proteinExistence type="inferred from homology"/>
<feature type="active site" evidence="15">
    <location>
        <position position="651"/>
    </location>
</feature>
<comment type="catalytic activity">
    <reaction evidence="13">
        <text>(1,4-alpha-D-galacturonosyl)n+m + H2O = (1,4-alpha-D-galacturonosyl)n + (1,4-alpha-D-galacturonosyl)m.</text>
        <dbReference type="EC" id="3.2.1.15"/>
    </reaction>
</comment>
<keyword evidence="9" id="KW-1015">Disulfide bond</keyword>
<evidence type="ECO:0000256" key="11">
    <source>
        <dbReference type="ARBA" id="ARBA00023295"/>
    </source>
</evidence>
<dbReference type="GO" id="GO:0004650">
    <property type="term" value="F:polygalacturonase activity"/>
    <property type="evidence" value="ECO:0007669"/>
    <property type="project" value="UniProtKB-EC"/>
</dbReference>
<comment type="function">
    <text evidence="14">Involved in maceration and soft-rotting of plant tissue. Hydrolyzes the 1,4-alpha glycosidic bonds of de-esterified pectate in the smooth region of the plant cell wall.</text>
</comment>
<dbReference type="SMART" id="SM00710">
    <property type="entry name" value="PbH1"/>
    <property type="match status" value="6"/>
</dbReference>
<keyword evidence="5" id="KW-0732">Signal</keyword>
<evidence type="ECO:0000313" key="18">
    <source>
        <dbReference type="Proteomes" id="UP000641853"/>
    </source>
</evidence>
<evidence type="ECO:0000256" key="9">
    <source>
        <dbReference type="ARBA" id="ARBA00023157"/>
    </source>
</evidence>
<keyword evidence="18" id="KW-1185">Reference proteome</keyword>
<evidence type="ECO:0000256" key="5">
    <source>
        <dbReference type="ARBA" id="ARBA00022729"/>
    </source>
</evidence>
<accession>A0A8H6R0G4</accession>
<evidence type="ECO:0000256" key="4">
    <source>
        <dbReference type="ARBA" id="ARBA00022525"/>
    </source>
</evidence>
<dbReference type="EC" id="3.2.1.15" evidence="3"/>
<evidence type="ECO:0000256" key="16">
    <source>
        <dbReference type="RuleBase" id="RU361169"/>
    </source>
</evidence>
<dbReference type="InterPro" id="IPR006626">
    <property type="entry name" value="PbH1"/>
</dbReference>
<name>A0A8H6R0G4_9EURO</name>
<evidence type="ECO:0000313" key="17">
    <source>
        <dbReference type="EMBL" id="KAF7182844.1"/>
    </source>
</evidence>
<dbReference type="Gene3D" id="2.160.20.10">
    <property type="entry name" value="Single-stranded right-handed beta-helix, Pectin lyase-like"/>
    <property type="match status" value="1"/>
</dbReference>
<comment type="caution">
    <text evidence="17">The sequence shown here is derived from an EMBL/GenBank/DDBJ whole genome shotgun (WGS) entry which is preliminary data.</text>
</comment>
<dbReference type="GO" id="GO:0071555">
    <property type="term" value="P:cell wall organization"/>
    <property type="evidence" value="ECO:0007669"/>
    <property type="project" value="UniProtKB-KW"/>
</dbReference>
<dbReference type="PROSITE" id="PS00502">
    <property type="entry name" value="POLYGALACTURONASE"/>
    <property type="match status" value="1"/>
</dbReference>